<dbReference type="InterPro" id="IPR001647">
    <property type="entry name" value="HTH_TetR"/>
</dbReference>
<evidence type="ECO:0000259" key="6">
    <source>
        <dbReference type="PROSITE" id="PS50977"/>
    </source>
</evidence>
<gene>
    <name evidence="7" type="ORF">P3G67_21415</name>
</gene>
<dbReference type="InterPro" id="IPR009057">
    <property type="entry name" value="Homeodomain-like_sf"/>
</dbReference>
<feature type="DNA-binding region" description="H-T-H motif" evidence="4">
    <location>
        <begin position="31"/>
        <end position="50"/>
    </location>
</feature>
<evidence type="ECO:0000256" key="4">
    <source>
        <dbReference type="PROSITE-ProRule" id="PRU00335"/>
    </source>
</evidence>
<keyword evidence="3" id="KW-0804">Transcription</keyword>
<evidence type="ECO:0000256" key="3">
    <source>
        <dbReference type="ARBA" id="ARBA00023163"/>
    </source>
</evidence>
<dbReference type="Gene3D" id="1.10.357.10">
    <property type="entry name" value="Tetracycline Repressor, domain 2"/>
    <property type="match status" value="1"/>
</dbReference>
<dbReference type="InterPro" id="IPR047923">
    <property type="entry name" value="ArpA-like"/>
</dbReference>
<name>A0ABT5ZPH6_9ACTN</name>
<evidence type="ECO:0000313" key="8">
    <source>
        <dbReference type="Proteomes" id="UP001216579"/>
    </source>
</evidence>
<dbReference type="PRINTS" id="PR00455">
    <property type="entry name" value="HTHTETR"/>
</dbReference>
<feature type="region of interest" description="Disordered" evidence="5">
    <location>
        <begin position="226"/>
        <end position="265"/>
    </location>
</feature>
<dbReference type="PROSITE" id="PS01081">
    <property type="entry name" value="HTH_TETR_1"/>
    <property type="match status" value="1"/>
</dbReference>
<dbReference type="InterPro" id="IPR050109">
    <property type="entry name" value="HTH-type_TetR-like_transc_reg"/>
</dbReference>
<dbReference type="Proteomes" id="UP001216579">
    <property type="component" value="Unassembled WGS sequence"/>
</dbReference>
<evidence type="ECO:0000256" key="1">
    <source>
        <dbReference type="ARBA" id="ARBA00023015"/>
    </source>
</evidence>
<evidence type="ECO:0000256" key="2">
    <source>
        <dbReference type="ARBA" id="ARBA00023125"/>
    </source>
</evidence>
<comment type="caution">
    <text evidence="7">The sequence shown here is derived from an EMBL/GenBank/DDBJ whole genome shotgun (WGS) entry which is preliminary data.</text>
</comment>
<dbReference type="InterPro" id="IPR036271">
    <property type="entry name" value="Tet_transcr_reg_TetR-rel_C_sf"/>
</dbReference>
<reference evidence="7 8" key="1">
    <citation type="submission" date="2023-03" db="EMBL/GenBank/DDBJ databases">
        <title>Draft genome sequence of Streptomyces sp. RB6PN23 isolated from peat swamp forest in Thailand.</title>
        <authorList>
            <person name="Klaysubun C."/>
            <person name="Duangmal K."/>
        </authorList>
    </citation>
    <scope>NUCLEOTIDE SEQUENCE [LARGE SCALE GENOMIC DNA]</scope>
    <source>
        <strain evidence="7 8">RB6PN23</strain>
    </source>
</reference>
<dbReference type="Pfam" id="PF21935">
    <property type="entry name" value="TetR_C_45"/>
    <property type="match status" value="1"/>
</dbReference>
<sequence>MGQQDRAARTRRVIVETAAAVFDELGYDGASTTEILARCGLTRGALYFHFPSKEAIAQAVVAARAEVLVPPERAVRLQAAIDLTLRFADRLQHDAVLRAAVRLTTGQSSFTRPDTLPYRSSADVIRGLLREAAEGGELLATVEPGEVAQLIVGSFAGIQLLSQVYEERRDLTSRVTKMWKYLLPGLAVPGLLPRLVLSLPHGTDPHGARVGDGSCRVPAAPPVGASAPPVCRAASSPAVARVPHPRMRRADDVAGGRRPRRGPAA</sequence>
<dbReference type="PROSITE" id="PS50977">
    <property type="entry name" value="HTH_TETR_2"/>
    <property type="match status" value="1"/>
</dbReference>
<protein>
    <submittedName>
        <fullName evidence="7">ScbR family autoregulator-binding transcription factor</fullName>
    </submittedName>
</protein>
<dbReference type="InterPro" id="IPR054126">
    <property type="entry name" value="CprB_TetR_C"/>
</dbReference>
<dbReference type="SUPFAM" id="SSF46689">
    <property type="entry name" value="Homeodomain-like"/>
    <property type="match status" value="1"/>
</dbReference>
<keyword evidence="1" id="KW-0805">Transcription regulation</keyword>
<dbReference type="RefSeq" id="WP_276094903.1">
    <property type="nucleotide sequence ID" value="NZ_JARJBC010000014.1"/>
</dbReference>
<dbReference type="NCBIfam" id="NF041196">
    <property type="entry name" value="ScbR_bind_reg"/>
    <property type="match status" value="1"/>
</dbReference>
<dbReference type="InterPro" id="IPR023772">
    <property type="entry name" value="DNA-bd_HTH_TetR-type_CS"/>
</dbReference>
<evidence type="ECO:0000256" key="5">
    <source>
        <dbReference type="SAM" id="MobiDB-lite"/>
    </source>
</evidence>
<keyword evidence="2 4" id="KW-0238">DNA-binding</keyword>
<keyword evidence="8" id="KW-1185">Reference proteome</keyword>
<feature type="domain" description="HTH tetR-type" evidence="6">
    <location>
        <begin position="8"/>
        <end position="68"/>
    </location>
</feature>
<accession>A0ABT5ZPH6</accession>
<dbReference type="SUPFAM" id="SSF48498">
    <property type="entry name" value="Tetracyclin repressor-like, C-terminal domain"/>
    <property type="match status" value="1"/>
</dbReference>
<evidence type="ECO:0000313" key="7">
    <source>
        <dbReference type="EMBL" id="MDF3291739.1"/>
    </source>
</evidence>
<proteinExistence type="predicted"/>
<dbReference type="Pfam" id="PF00440">
    <property type="entry name" value="TetR_N"/>
    <property type="match status" value="1"/>
</dbReference>
<dbReference type="PANTHER" id="PTHR30055:SF234">
    <property type="entry name" value="HTH-TYPE TRANSCRIPTIONAL REGULATOR BETI"/>
    <property type="match status" value="1"/>
</dbReference>
<dbReference type="EMBL" id="JARJBC010000014">
    <property type="protein sequence ID" value="MDF3291739.1"/>
    <property type="molecule type" value="Genomic_DNA"/>
</dbReference>
<organism evidence="7 8">
    <name type="scientific">Streptomyces silvisoli</name>
    <dbReference type="NCBI Taxonomy" id="3034235"/>
    <lineage>
        <taxon>Bacteria</taxon>
        <taxon>Bacillati</taxon>
        <taxon>Actinomycetota</taxon>
        <taxon>Actinomycetes</taxon>
        <taxon>Kitasatosporales</taxon>
        <taxon>Streptomycetaceae</taxon>
        <taxon>Streptomyces</taxon>
    </lineage>
</organism>
<dbReference type="PANTHER" id="PTHR30055">
    <property type="entry name" value="HTH-TYPE TRANSCRIPTIONAL REGULATOR RUTR"/>
    <property type="match status" value="1"/>
</dbReference>